<proteinExistence type="predicted"/>
<name>X0TUV3_9ZZZZ</name>
<sequence length="58" mass="6616">MEVQFFNATLWQKQMAARHREEYTERRDNTYSGPDGGPVQVSSVTRTIIDPKAGKDTT</sequence>
<dbReference type="AlphaFoldDB" id="X0TUV3"/>
<feature type="compositionally biased region" description="Basic and acidic residues" evidence="1">
    <location>
        <begin position="18"/>
        <end position="29"/>
    </location>
</feature>
<gene>
    <name evidence="2" type="ORF">S01H1_27578</name>
</gene>
<evidence type="ECO:0000256" key="1">
    <source>
        <dbReference type="SAM" id="MobiDB-lite"/>
    </source>
</evidence>
<evidence type="ECO:0000313" key="2">
    <source>
        <dbReference type="EMBL" id="GAF90951.1"/>
    </source>
</evidence>
<comment type="caution">
    <text evidence="2">The sequence shown here is derived from an EMBL/GenBank/DDBJ whole genome shotgun (WGS) entry which is preliminary data.</text>
</comment>
<reference evidence="2" key="1">
    <citation type="journal article" date="2014" name="Front. Microbiol.">
        <title>High frequency of phylogenetically diverse reductive dehalogenase-homologous genes in deep subseafloor sedimentary metagenomes.</title>
        <authorList>
            <person name="Kawai M."/>
            <person name="Futagami T."/>
            <person name="Toyoda A."/>
            <person name="Takaki Y."/>
            <person name="Nishi S."/>
            <person name="Hori S."/>
            <person name="Arai W."/>
            <person name="Tsubouchi T."/>
            <person name="Morono Y."/>
            <person name="Uchiyama I."/>
            <person name="Ito T."/>
            <person name="Fujiyama A."/>
            <person name="Inagaki F."/>
            <person name="Takami H."/>
        </authorList>
    </citation>
    <scope>NUCLEOTIDE SEQUENCE</scope>
    <source>
        <strain evidence="2">Expedition CK06-06</strain>
    </source>
</reference>
<accession>X0TUV3</accession>
<protein>
    <submittedName>
        <fullName evidence="2">Uncharacterized protein</fullName>
    </submittedName>
</protein>
<feature type="region of interest" description="Disordered" evidence="1">
    <location>
        <begin position="18"/>
        <end position="41"/>
    </location>
</feature>
<dbReference type="EMBL" id="BARS01016805">
    <property type="protein sequence ID" value="GAF90951.1"/>
    <property type="molecule type" value="Genomic_DNA"/>
</dbReference>
<organism evidence="2">
    <name type="scientific">marine sediment metagenome</name>
    <dbReference type="NCBI Taxonomy" id="412755"/>
    <lineage>
        <taxon>unclassified sequences</taxon>
        <taxon>metagenomes</taxon>
        <taxon>ecological metagenomes</taxon>
    </lineage>
</organism>